<sequence length="976" mass="110464">MHWKQKGYYFGVLFIYTFTTITLPPVGWCKSIVYSSQQNSNPAPHNGGNDDVTTPAHPFNREDRRREQLDSRRERKESRPLGVFDHFVNRERRHRHRMASSASDTNFKNRNEPTQAEAEWIYSTVNPPNEDCDAGKMKHIINGEFYISGRLETYVGYQSDSAFPVWAQRGQAWIRGQQLSSSQESWQKLQPVVECGDDTMTLTVRRRRAVQLQLDRGNDSSVPLSQLPPQCGYSVRSTWRDLSLMAQYDACHVTQEDDSYVLPLLWRGTPVKMSCPVSHGQLQAVGPSSLCCSPYGMTVKVQGLSATEELNVKVRGEWIPLVMLAQQCGYTLERQDAEILVTAPFITCGITVKDGKYTLSLQVGDKTFTLACPVSPPEEPPFTHQPLVESPHLTTGPAEPMPETLEPFPWAPPFYLAPPYYPHPTYPHKYPGPGVHDAYNPPTTTSSTPDPTYGTEPIPPVEFQPDYQGYYSQQLPIREPYNHFDVHGSQSSTKEMDDSSIAHSGPQIRFSEKRSATGADFLMQVEAPSLQPPSHDFNPYYHYYHHPKIPLPGPPEDHDPGPDIPTDLSLNNSNNPEFPVLPPIIQQSEALTGVNSDPSLQPVPKAASAPYIPPTNPKLYHISPATHAPYPPKPYPYHYLYYFPHMARGKAEKLAPLNPKTTAKTYLPDHHNTKLNTEMYLLSDSSVLPVHDKYDLKAYTEQPSSDEMIDLQKYTLQPLLSDDDVKADTDDKKRRSAVVTPAVQPPLQSTHPHEPDPEAVPPHEQSSPPTSLSNHNPSPYIYYHHPYYGYFQMYNRPESLLIPDNHVSPTSPKEALDPLPPASTSAPQHPSTCKHTPSRQTTTPPTESVYNDPNVPVYPHYYYYHLYYQPEVSADYQDPGESLSFEKETTKSESKPPSDSDYSRMNWQAHSAETGYPSTPEPLYIPFHIPEFHFITQQHPHDPSEHLGEEEAEDGQDDERRDLHFVLDRRLLCCIQ</sequence>
<dbReference type="GO" id="GO:0035804">
    <property type="term" value="F:structural constituent of egg coat"/>
    <property type="evidence" value="ECO:0007669"/>
    <property type="project" value="TreeGrafter"/>
</dbReference>
<evidence type="ECO:0000256" key="2">
    <source>
        <dbReference type="SAM" id="Phobius"/>
    </source>
</evidence>
<feature type="compositionally biased region" description="Basic and acidic residues" evidence="1">
    <location>
        <begin position="884"/>
        <end position="902"/>
    </location>
</feature>
<feature type="region of interest" description="Disordered" evidence="1">
    <location>
        <begin position="722"/>
        <end position="777"/>
    </location>
</feature>
<evidence type="ECO:0000313" key="3">
    <source>
        <dbReference type="EMBL" id="CAK6960389.1"/>
    </source>
</evidence>
<dbReference type="GO" id="GO:0035805">
    <property type="term" value="C:egg coat"/>
    <property type="evidence" value="ECO:0007669"/>
    <property type="project" value="TreeGrafter"/>
</dbReference>
<dbReference type="AlphaFoldDB" id="A0AAV1NNM3"/>
<feature type="region of interest" description="Disordered" evidence="1">
    <location>
        <begin position="875"/>
        <end position="904"/>
    </location>
</feature>
<name>A0AAV1NNM3_SCOSC</name>
<dbReference type="GO" id="GO:0007339">
    <property type="term" value="P:binding of sperm to zona pellucida"/>
    <property type="evidence" value="ECO:0007669"/>
    <property type="project" value="TreeGrafter"/>
</dbReference>
<keyword evidence="2" id="KW-1133">Transmembrane helix</keyword>
<feature type="compositionally biased region" description="Basic and acidic residues" evidence="1">
    <location>
        <begin position="59"/>
        <end position="79"/>
    </location>
</feature>
<dbReference type="Proteomes" id="UP001314229">
    <property type="component" value="Unassembled WGS sequence"/>
</dbReference>
<keyword evidence="2" id="KW-0812">Transmembrane</keyword>
<dbReference type="InterPro" id="IPR051148">
    <property type="entry name" value="Zona_Pellucida_Domain_gp"/>
</dbReference>
<dbReference type="EMBL" id="CAWUFR010000044">
    <property type="protein sequence ID" value="CAK6960389.1"/>
    <property type="molecule type" value="Genomic_DNA"/>
</dbReference>
<dbReference type="GO" id="GO:0032190">
    <property type="term" value="F:acrosin binding"/>
    <property type="evidence" value="ECO:0007669"/>
    <property type="project" value="TreeGrafter"/>
</dbReference>
<feature type="region of interest" description="Disordered" evidence="1">
    <location>
        <begin position="938"/>
        <end position="959"/>
    </location>
</feature>
<dbReference type="GO" id="GO:0060468">
    <property type="term" value="P:prevention of polyspermy"/>
    <property type="evidence" value="ECO:0007669"/>
    <property type="project" value="TreeGrafter"/>
</dbReference>
<organism evidence="3 4">
    <name type="scientific">Scomber scombrus</name>
    <name type="common">Atlantic mackerel</name>
    <name type="synonym">Scomber vernalis</name>
    <dbReference type="NCBI Taxonomy" id="13677"/>
    <lineage>
        <taxon>Eukaryota</taxon>
        <taxon>Metazoa</taxon>
        <taxon>Chordata</taxon>
        <taxon>Craniata</taxon>
        <taxon>Vertebrata</taxon>
        <taxon>Euteleostomi</taxon>
        <taxon>Actinopterygii</taxon>
        <taxon>Neopterygii</taxon>
        <taxon>Teleostei</taxon>
        <taxon>Neoteleostei</taxon>
        <taxon>Acanthomorphata</taxon>
        <taxon>Pelagiaria</taxon>
        <taxon>Scombriformes</taxon>
        <taxon>Scombridae</taxon>
        <taxon>Scomber</taxon>
    </lineage>
</organism>
<gene>
    <name evidence="3" type="ORF">FSCOSCO3_A020680</name>
</gene>
<feature type="compositionally biased region" description="Basic and acidic residues" evidence="1">
    <location>
        <begin position="723"/>
        <end position="733"/>
    </location>
</feature>
<protein>
    <submittedName>
        <fullName evidence="3">Uncharacterized protein LOC121884825 isoform X1</fullName>
    </submittedName>
</protein>
<dbReference type="PANTHER" id="PTHR23343">
    <property type="entry name" value="ZONA PELLUCIDA SPERM-BINDING PROTEIN"/>
    <property type="match status" value="1"/>
</dbReference>
<feature type="compositionally biased region" description="Basic and acidic residues" evidence="1">
    <location>
        <begin position="939"/>
        <end position="949"/>
    </location>
</feature>
<proteinExistence type="predicted"/>
<feature type="compositionally biased region" description="Polar residues" evidence="1">
    <location>
        <begin position="764"/>
        <end position="774"/>
    </location>
</feature>
<evidence type="ECO:0000256" key="1">
    <source>
        <dbReference type="SAM" id="MobiDB-lite"/>
    </source>
</evidence>
<accession>A0AAV1NNM3</accession>
<feature type="compositionally biased region" description="Polar residues" evidence="1">
    <location>
        <begin position="822"/>
        <end position="848"/>
    </location>
</feature>
<reference evidence="3 4" key="1">
    <citation type="submission" date="2024-01" db="EMBL/GenBank/DDBJ databases">
        <authorList>
            <person name="Alioto T."/>
            <person name="Alioto T."/>
            <person name="Gomez Garrido J."/>
        </authorList>
    </citation>
    <scope>NUCLEOTIDE SEQUENCE [LARGE SCALE GENOMIC DNA]</scope>
</reference>
<keyword evidence="2" id="KW-0472">Membrane</keyword>
<keyword evidence="4" id="KW-1185">Reference proteome</keyword>
<comment type="caution">
    <text evidence="3">The sequence shown here is derived from an EMBL/GenBank/DDBJ whole genome shotgun (WGS) entry which is preliminary data.</text>
</comment>
<evidence type="ECO:0000313" key="4">
    <source>
        <dbReference type="Proteomes" id="UP001314229"/>
    </source>
</evidence>
<feature type="region of interest" description="Disordered" evidence="1">
    <location>
        <begin position="38"/>
        <end position="83"/>
    </location>
</feature>
<feature type="region of interest" description="Disordered" evidence="1">
    <location>
        <begin position="804"/>
        <end position="852"/>
    </location>
</feature>
<dbReference type="PANTHER" id="PTHR23343:SF117">
    <property type="entry name" value="ZONA PELLUCIDA SPERM-BINDING PROTEIN 4-LIKE ISOFORM X1"/>
    <property type="match status" value="1"/>
</dbReference>
<feature type="transmembrane region" description="Helical" evidence="2">
    <location>
        <begin position="7"/>
        <end position="28"/>
    </location>
</feature>